<evidence type="ECO:0000313" key="6">
    <source>
        <dbReference type="Proteomes" id="UP000467249"/>
    </source>
</evidence>
<feature type="compositionally biased region" description="Polar residues" evidence="3">
    <location>
        <begin position="201"/>
        <end position="210"/>
    </location>
</feature>
<dbReference type="AlphaFoldDB" id="A0A6N4W565"/>
<evidence type="ECO:0000313" key="5">
    <source>
        <dbReference type="EMBL" id="BBZ77090.1"/>
    </source>
</evidence>
<keyword evidence="2" id="KW-0804">Transcription</keyword>
<keyword evidence="6" id="KW-1185">Reference proteome</keyword>
<gene>
    <name evidence="5" type="ORF">MANY_24270</name>
</gene>
<accession>A0A6N4W565</accession>
<dbReference type="Proteomes" id="UP000467249">
    <property type="component" value="Chromosome"/>
</dbReference>
<dbReference type="InterPro" id="IPR009057">
    <property type="entry name" value="Homeodomain-like_sf"/>
</dbReference>
<evidence type="ECO:0000256" key="2">
    <source>
        <dbReference type="ARBA" id="ARBA00023163"/>
    </source>
</evidence>
<evidence type="ECO:0000256" key="3">
    <source>
        <dbReference type="SAM" id="MobiDB-lite"/>
    </source>
</evidence>
<evidence type="ECO:0000259" key="4">
    <source>
        <dbReference type="Pfam" id="PF02909"/>
    </source>
</evidence>
<evidence type="ECO:0000256" key="1">
    <source>
        <dbReference type="ARBA" id="ARBA00023015"/>
    </source>
</evidence>
<proteinExistence type="predicted"/>
<dbReference type="SUPFAM" id="SSF46689">
    <property type="entry name" value="Homeodomain-like"/>
    <property type="match status" value="1"/>
</dbReference>
<name>A0A6N4W565_9MYCO</name>
<protein>
    <submittedName>
        <fullName evidence="5">TetR family transcriptional regulator</fullName>
    </submittedName>
</protein>
<feature type="region of interest" description="Disordered" evidence="3">
    <location>
        <begin position="184"/>
        <end position="210"/>
    </location>
</feature>
<dbReference type="KEGG" id="many:MANY_24270"/>
<dbReference type="Pfam" id="PF02909">
    <property type="entry name" value="TetR_C_1"/>
    <property type="match status" value="1"/>
</dbReference>
<dbReference type="InterPro" id="IPR036271">
    <property type="entry name" value="Tet_transcr_reg_TetR-rel_C_sf"/>
</dbReference>
<organism evidence="5 6">
    <name type="scientific">Mycolicibacterium anyangense</name>
    <dbReference type="NCBI Taxonomy" id="1431246"/>
    <lineage>
        <taxon>Bacteria</taxon>
        <taxon>Bacillati</taxon>
        <taxon>Actinomycetota</taxon>
        <taxon>Actinomycetes</taxon>
        <taxon>Mycobacteriales</taxon>
        <taxon>Mycobacteriaceae</taxon>
        <taxon>Mycolicibacterium</taxon>
    </lineage>
</organism>
<dbReference type="SUPFAM" id="SSF48498">
    <property type="entry name" value="Tetracyclin repressor-like, C-terminal domain"/>
    <property type="match status" value="1"/>
</dbReference>
<dbReference type="Gene3D" id="1.10.357.10">
    <property type="entry name" value="Tetracycline Repressor, domain 2"/>
    <property type="match status" value="1"/>
</dbReference>
<dbReference type="EMBL" id="AP022620">
    <property type="protein sequence ID" value="BBZ77090.1"/>
    <property type="molecule type" value="Genomic_DNA"/>
</dbReference>
<keyword evidence="1" id="KW-0805">Transcription regulation</keyword>
<feature type="domain" description="Tetracycline repressor TetR C-terminal" evidence="4">
    <location>
        <begin position="53"/>
        <end position="180"/>
    </location>
</feature>
<dbReference type="GO" id="GO:0045892">
    <property type="term" value="P:negative regulation of DNA-templated transcription"/>
    <property type="evidence" value="ECO:0007669"/>
    <property type="project" value="InterPro"/>
</dbReference>
<reference evidence="5 6" key="1">
    <citation type="journal article" date="2019" name="Emerg. Microbes Infect.">
        <title>Comprehensive subspecies identification of 175 nontuberculous mycobacteria species based on 7547 genomic profiles.</title>
        <authorList>
            <person name="Matsumoto Y."/>
            <person name="Kinjo T."/>
            <person name="Motooka D."/>
            <person name="Nabeya D."/>
            <person name="Jung N."/>
            <person name="Uechi K."/>
            <person name="Horii T."/>
            <person name="Iida T."/>
            <person name="Fujita J."/>
            <person name="Nakamura S."/>
        </authorList>
    </citation>
    <scope>NUCLEOTIDE SEQUENCE [LARGE SCALE GENOMIC DNA]</scope>
    <source>
        <strain evidence="5 6">JCM 30275</strain>
    </source>
</reference>
<dbReference type="InterPro" id="IPR004111">
    <property type="entry name" value="Repressor_TetR_C"/>
</dbReference>
<sequence length="210" mass="23491">MSIIRAEGLESLSMRRLSRELDRSAMAPYWYVNDKRELLELVAKKLLSEVRIPLPDSGPWDERLREVLNGIDACLHDHPSVAVVLLERMTRTDQRLMTGIMDILRSAGFEGAQVFLCYAMIHTYLFGRYQVVSIQEDFTPAETADLGDTLEDLLPSLNGLRGRDFFSFGVDTIIAGLKARLADRPVSAEPAKASARKKPSRGSTPQTPRG</sequence>